<sequence length="243" mass="27019">MAAGCRASNLQSTVMEACPESLEKIFQRVEEETERRAQEQSPSPPESPEKTLKVKSRHRGSVSISRFGQLSDDFTQVFNATRSATPTPSRISPLAERSRFFTKNRSVDSLTSDKHSDDEDGLSEDSHHVTQMQQIVGRKTTISRAIGGLIPGRLSHTRSRSIIDTAVDSSMVIGVFVEEEATTENAPDDLPPRSGSVMVVHSLRNQPSRCSFRRTSLMAKAKEFTQKFRRRSNAELSVTHLTS</sequence>
<feature type="region of interest" description="Disordered" evidence="1">
    <location>
        <begin position="105"/>
        <end position="132"/>
    </location>
</feature>
<evidence type="ECO:0000256" key="1">
    <source>
        <dbReference type="SAM" id="MobiDB-lite"/>
    </source>
</evidence>
<keyword evidence="3" id="KW-1185">Reference proteome</keyword>
<evidence type="ECO:0000313" key="3">
    <source>
        <dbReference type="Proteomes" id="UP000812287"/>
    </source>
</evidence>
<name>A0A9P7VZX1_9AGAR</name>
<reference evidence="2" key="1">
    <citation type="submission" date="2020-11" db="EMBL/GenBank/DDBJ databases">
        <title>Adaptations for nitrogen fixation in a non-lichenized fungal sporocarp promotes dispersal by wood-feeding termites.</title>
        <authorList>
            <consortium name="DOE Joint Genome Institute"/>
            <person name="Koch R.A."/>
            <person name="Yoon G."/>
            <person name="Arayal U."/>
            <person name="Lail K."/>
            <person name="Amirebrahimi M."/>
            <person name="Labutti K."/>
            <person name="Lipzen A."/>
            <person name="Riley R."/>
            <person name="Barry K."/>
            <person name="Henrissat B."/>
            <person name="Grigoriev I.V."/>
            <person name="Herr J.R."/>
            <person name="Aime M.C."/>
        </authorList>
    </citation>
    <scope>NUCLEOTIDE SEQUENCE</scope>
    <source>
        <strain evidence="2">MCA 3950</strain>
    </source>
</reference>
<feature type="region of interest" description="Disordered" evidence="1">
    <location>
        <begin position="29"/>
        <end position="60"/>
    </location>
</feature>
<proteinExistence type="predicted"/>
<dbReference type="GeneID" id="66103885"/>
<dbReference type="RefSeq" id="XP_043043330.1">
    <property type="nucleotide sequence ID" value="XM_043181589.1"/>
</dbReference>
<dbReference type="Proteomes" id="UP000812287">
    <property type="component" value="Unassembled WGS sequence"/>
</dbReference>
<dbReference type="EMBL" id="MU250527">
    <property type="protein sequence ID" value="KAG7449830.1"/>
    <property type="molecule type" value="Genomic_DNA"/>
</dbReference>
<organism evidence="2 3">
    <name type="scientific">Guyanagaster necrorhizus</name>
    <dbReference type="NCBI Taxonomy" id="856835"/>
    <lineage>
        <taxon>Eukaryota</taxon>
        <taxon>Fungi</taxon>
        <taxon>Dikarya</taxon>
        <taxon>Basidiomycota</taxon>
        <taxon>Agaricomycotina</taxon>
        <taxon>Agaricomycetes</taxon>
        <taxon>Agaricomycetidae</taxon>
        <taxon>Agaricales</taxon>
        <taxon>Marasmiineae</taxon>
        <taxon>Physalacriaceae</taxon>
        <taxon>Guyanagaster</taxon>
    </lineage>
</organism>
<gene>
    <name evidence="2" type="ORF">BT62DRAFT_609277</name>
</gene>
<dbReference type="AlphaFoldDB" id="A0A9P7VZX1"/>
<protein>
    <submittedName>
        <fullName evidence="2">Uncharacterized protein</fullName>
    </submittedName>
</protein>
<accession>A0A9P7VZX1</accession>
<comment type="caution">
    <text evidence="2">The sequence shown here is derived from an EMBL/GenBank/DDBJ whole genome shotgun (WGS) entry which is preliminary data.</text>
</comment>
<dbReference type="OrthoDB" id="3191896at2759"/>
<feature type="compositionally biased region" description="Basic and acidic residues" evidence="1">
    <location>
        <begin position="29"/>
        <end position="38"/>
    </location>
</feature>
<evidence type="ECO:0000313" key="2">
    <source>
        <dbReference type="EMBL" id="KAG7449830.1"/>
    </source>
</evidence>